<dbReference type="GO" id="GO:0043565">
    <property type="term" value="F:sequence-specific DNA binding"/>
    <property type="evidence" value="ECO:0007669"/>
    <property type="project" value="InterPro"/>
</dbReference>
<dbReference type="EMBL" id="SMRT01000001">
    <property type="protein sequence ID" value="TDG00270.1"/>
    <property type="molecule type" value="Genomic_DNA"/>
</dbReference>
<dbReference type="GO" id="GO:0000160">
    <property type="term" value="P:phosphorelay signal transduction system"/>
    <property type="evidence" value="ECO:0007669"/>
    <property type="project" value="InterPro"/>
</dbReference>
<dbReference type="InterPro" id="IPR009057">
    <property type="entry name" value="Homeodomain-like_sf"/>
</dbReference>
<dbReference type="PANTHER" id="PTHR43280:SF2">
    <property type="entry name" value="HTH-TYPE TRANSCRIPTIONAL REGULATOR EXSA"/>
    <property type="match status" value="1"/>
</dbReference>
<feature type="domain" description="Response regulatory" evidence="6">
    <location>
        <begin position="1"/>
        <end position="109"/>
    </location>
</feature>
<keyword evidence="8" id="KW-1185">Reference proteome</keyword>
<dbReference type="AlphaFoldDB" id="A0A4R5KW78"/>
<evidence type="ECO:0000256" key="2">
    <source>
        <dbReference type="ARBA" id="ARBA00023125"/>
    </source>
</evidence>
<evidence type="ECO:0000256" key="4">
    <source>
        <dbReference type="PROSITE-ProRule" id="PRU00169"/>
    </source>
</evidence>
<evidence type="ECO:0000256" key="3">
    <source>
        <dbReference type="ARBA" id="ARBA00023163"/>
    </source>
</evidence>
<evidence type="ECO:0000259" key="5">
    <source>
        <dbReference type="PROSITE" id="PS01124"/>
    </source>
</evidence>
<dbReference type="InterPro" id="IPR001789">
    <property type="entry name" value="Sig_transdc_resp-reg_receiver"/>
</dbReference>
<evidence type="ECO:0000256" key="1">
    <source>
        <dbReference type="ARBA" id="ARBA00023015"/>
    </source>
</evidence>
<dbReference type="InterPro" id="IPR020449">
    <property type="entry name" value="Tscrpt_reg_AraC-type_HTH"/>
</dbReference>
<name>A0A4R5KW78_9BACL</name>
<dbReference type="SUPFAM" id="SSF52172">
    <property type="entry name" value="CheY-like"/>
    <property type="match status" value="1"/>
</dbReference>
<dbReference type="PROSITE" id="PS50110">
    <property type="entry name" value="RESPONSE_REGULATORY"/>
    <property type="match status" value="1"/>
</dbReference>
<keyword evidence="3" id="KW-0804">Transcription</keyword>
<dbReference type="PRINTS" id="PR00032">
    <property type="entry name" value="HTHARAC"/>
</dbReference>
<dbReference type="PANTHER" id="PTHR43280">
    <property type="entry name" value="ARAC-FAMILY TRANSCRIPTIONAL REGULATOR"/>
    <property type="match status" value="1"/>
</dbReference>
<dbReference type="InterPro" id="IPR018060">
    <property type="entry name" value="HTH_AraC"/>
</dbReference>
<dbReference type="SMART" id="SM00448">
    <property type="entry name" value="REC"/>
    <property type="match status" value="1"/>
</dbReference>
<dbReference type="Proteomes" id="UP000295636">
    <property type="component" value="Unassembled WGS sequence"/>
</dbReference>
<keyword evidence="1" id="KW-0805">Transcription regulation</keyword>
<gene>
    <name evidence="7" type="ORF">E1757_01100</name>
</gene>
<dbReference type="PROSITE" id="PS00041">
    <property type="entry name" value="HTH_ARAC_FAMILY_1"/>
    <property type="match status" value="1"/>
</dbReference>
<dbReference type="InterPro" id="IPR018062">
    <property type="entry name" value="HTH_AraC-typ_CS"/>
</dbReference>
<feature type="modified residue" description="4-aspartylphosphate" evidence="4">
    <location>
        <position position="44"/>
    </location>
</feature>
<comment type="caution">
    <text evidence="7">The sequence shown here is derived from an EMBL/GenBank/DDBJ whole genome shotgun (WGS) entry which is preliminary data.</text>
</comment>
<dbReference type="Pfam" id="PF00072">
    <property type="entry name" value="Response_reg"/>
    <property type="match status" value="1"/>
</dbReference>
<dbReference type="Gene3D" id="3.40.50.2300">
    <property type="match status" value="1"/>
</dbReference>
<dbReference type="PROSITE" id="PS01124">
    <property type="entry name" value="HTH_ARAC_FAMILY_2"/>
    <property type="match status" value="1"/>
</dbReference>
<proteinExistence type="predicted"/>
<dbReference type="GO" id="GO:0003700">
    <property type="term" value="F:DNA-binding transcription factor activity"/>
    <property type="evidence" value="ECO:0007669"/>
    <property type="project" value="InterPro"/>
</dbReference>
<evidence type="ECO:0000259" key="6">
    <source>
        <dbReference type="PROSITE" id="PS50110"/>
    </source>
</evidence>
<accession>A0A4R5KW78</accession>
<reference evidence="7 8" key="1">
    <citation type="submission" date="2019-03" db="EMBL/GenBank/DDBJ databases">
        <title>This is whole genome sequence of Paenibacillus sp MS74 strain.</title>
        <authorList>
            <person name="Trinh H.N."/>
        </authorList>
    </citation>
    <scope>NUCLEOTIDE SEQUENCE [LARGE SCALE GENOMIC DNA]</scope>
    <source>
        <strain evidence="7 8">MS74</strain>
    </source>
</reference>
<dbReference type="SMART" id="SM00342">
    <property type="entry name" value="HTH_ARAC"/>
    <property type="match status" value="1"/>
</dbReference>
<dbReference type="InterPro" id="IPR011006">
    <property type="entry name" value="CheY-like_superfamily"/>
</dbReference>
<evidence type="ECO:0000313" key="7">
    <source>
        <dbReference type="EMBL" id="TDG00270.1"/>
    </source>
</evidence>
<dbReference type="CDD" id="cd17536">
    <property type="entry name" value="REC_YesN-like"/>
    <property type="match status" value="1"/>
</dbReference>
<evidence type="ECO:0000313" key="8">
    <source>
        <dbReference type="Proteomes" id="UP000295636"/>
    </source>
</evidence>
<organism evidence="7 8">
    <name type="scientific">Paenibacillus piri</name>
    <dbReference type="NCBI Taxonomy" id="2547395"/>
    <lineage>
        <taxon>Bacteria</taxon>
        <taxon>Bacillati</taxon>
        <taxon>Bacillota</taxon>
        <taxon>Bacilli</taxon>
        <taxon>Bacillales</taxon>
        <taxon>Paenibacillaceae</taxon>
        <taxon>Paenibacillus</taxon>
    </lineage>
</organism>
<dbReference type="Pfam" id="PF12833">
    <property type="entry name" value="HTH_18"/>
    <property type="match status" value="1"/>
</dbReference>
<dbReference type="SUPFAM" id="SSF46689">
    <property type="entry name" value="Homeodomain-like"/>
    <property type="match status" value="2"/>
</dbReference>
<dbReference type="OrthoDB" id="342399at2"/>
<keyword evidence="2" id="KW-0238">DNA-binding</keyword>
<keyword evidence="4" id="KW-0597">Phosphoprotein</keyword>
<dbReference type="Gene3D" id="1.10.10.60">
    <property type="entry name" value="Homeodomain-like"/>
    <property type="match status" value="2"/>
</dbReference>
<feature type="domain" description="HTH araC/xylS-type" evidence="5">
    <location>
        <begin position="407"/>
        <end position="506"/>
    </location>
</feature>
<protein>
    <submittedName>
        <fullName evidence="7">Response regulator</fullName>
    </submittedName>
</protein>
<sequence length="506" mass="58539">MVCTGIETIVRRTGFDWHIAGKAANGHEALSILETTPVDCVVTDIKMPDMNGLDMMERIYHSGYECEIIILTSYADFEFAQKALKYRAVNYLLKPVDPDELIENIKKVEEAIQDRLIRRLEQEQLTKNKDMMTRMILTRLLFEYGVEETKMKAELEQVGIRLSKLLIVTVGHSLSLTDEEREELRRKLFAELGSAPYHVEDVSIENRLLVLIVWVSEGHMDMDEIEAKLRRVSGQLTEIPVSFGISDVCANLTAIAATFNQSICSYDWALKIRSRIAHFRDVDVPDHVLQYPYALEHKLLFAFKSGLSEDIHRLTGELAGVIFDSNRTSNLYHLVMISSQTLAAFKRLYLEMTNSLDQLIKLDLDAHIHLARFSSVDMVKQWFLENMEHVTVMILKSKKLKSRKIIEQVKQIIFDRYGKELQIRDIADKLFMNASYLSDLFKQYTGTTFTEFVIEYRMQMAKELLLNEPTMKMYEIAEAVGYKNPKHFSQVFKKYVGVLPTDFREI</sequence>